<gene>
    <name evidence="2" type="ORF">DVA86_21905</name>
</gene>
<reference evidence="2 3" key="1">
    <citation type="submission" date="2018-07" db="EMBL/GenBank/DDBJ databases">
        <title>Draft genome of the type strain Streptomyces armeniacus ATCC 15676.</title>
        <authorList>
            <person name="Labana P."/>
            <person name="Gosse J.T."/>
            <person name="Boddy C.N."/>
        </authorList>
    </citation>
    <scope>NUCLEOTIDE SEQUENCE [LARGE SCALE GENOMIC DNA]</scope>
    <source>
        <strain evidence="2 3">ATCC 15676</strain>
    </source>
</reference>
<evidence type="ECO:0000313" key="3">
    <source>
        <dbReference type="Proteomes" id="UP000254425"/>
    </source>
</evidence>
<dbReference type="Proteomes" id="UP000254425">
    <property type="component" value="Chromosome"/>
</dbReference>
<accession>A0A345XTD9</accession>
<evidence type="ECO:0000313" key="2">
    <source>
        <dbReference type="EMBL" id="AXK34905.1"/>
    </source>
</evidence>
<feature type="region of interest" description="Disordered" evidence="1">
    <location>
        <begin position="30"/>
        <end position="53"/>
    </location>
</feature>
<evidence type="ECO:0000256" key="1">
    <source>
        <dbReference type="SAM" id="MobiDB-lite"/>
    </source>
</evidence>
<sequence>MERGRRAIGVGAAGESFAAVHAGEVPAAVTARAARHDGQMQRTRPQLGQTGTYGAMGLTVPCGTQ</sequence>
<name>A0A345XTD9_9ACTN</name>
<proteinExistence type="predicted"/>
<protein>
    <submittedName>
        <fullName evidence="2">Uncharacterized protein</fullName>
    </submittedName>
</protein>
<dbReference type="KEGG" id="sarm:DVA86_21905"/>
<dbReference type="AlphaFoldDB" id="A0A345XTD9"/>
<dbReference type="EMBL" id="CP031320">
    <property type="protein sequence ID" value="AXK34905.1"/>
    <property type="molecule type" value="Genomic_DNA"/>
</dbReference>
<feature type="compositionally biased region" description="Polar residues" evidence="1">
    <location>
        <begin position="40"/>
        <end position="52"/>
    </location>
</feature>
<organism evidence="2 3">
    <name type="scientific">Streptomyces armeniacus</name>
    <dbReference type="NCBI Taxonomy" id="83291"/>
    <lineage>
        <taxon>Bacteria</taxon>
        <taxon>Bacillati</taxon>
        <taxon>Actinomycetota</taxon>
        <taxon>Actinomycetes</taxon>
        <taxon>Kitasatosporales</taxon>
        <taxon>Streptomycetaceae</taxon>
        <taxon>Streptomyces</taxon>
    </lineage>
</organism>
<keyword evidence="3" id="KW-1185">Reference proteome</keyword>